<dbReference type="InterPro" id="IPR027844">
    <property type="entry name" value="INTS15"/>
</dbReference>
<reference evidence="2" key="1">
    <citation type="submission" date="2018-01" db="EMBL/GenBank/DDBJ databases">
        <authorList>
            <person name="Alioto T."/>
            <person name="Alioto T."/>
        </authorList>
    </citation>
    <scope>NUCLEOTIDE SEQUENCE [LARGE SCALE GENOMIC DNA]</scope>
</reference>
<gene>
    <name evidence="1" type="ORF">DGUA_6G011087</name>
</gene>
<dbReference type="Pfam" id="PF14964">
    <property type="entry name" value="INTS15"/>
    <property type="match status" value="2"/>
</dbReference>
<proteinExistence type="predicted"/>
<evidence type="ECO:0000313" key="1">
    <source>
        <dbReference type="EMBL" id="SPP78442.1"/>
    </source>
</evidence>
<dbReference type="PANTHER" id="PTHR14540">
    <property type="entry name" value="INTEGRATOR COMPLEX SUBUNIT 15"/>
    <property type="match status" value="1"/>
</dbReference>
<organism evidence="1 2">
    <name type="scientific">Drosophila guanche</name>
    <name type="common">Fruit fly</name>
    <dbReference type="NCBI Taxonomy" id="7266"/>
    <lineage>
        <taxon>Eukaryota</taxon>
        <taxon>Metazoa</taxon>
        <taxon>Ecdysozoa</taxon>
        <taxon>Arthropoda</taxon>
        <taxon>Hexapoda</taxon>
        <taxon>Insecta</taxon>
        <taxon>Pterygota</taxon>
        <taxon>Neoptera</taxon>
        <taxon>Endopterygota</taxon>
        <taxon>Diptera</taxon>
        <taxon>Brachycera</taxon>
        <taxon>Muscomorpha</taxon>
        <taxon>Ephydroidea</taxon>
        <taxon>Drosophilidae</taxon>
        <taxon>Drosophila</taxon>
        <taxon>Sophophora</taxon>
    </lineage>
</organism>
<keyword evidence="2" id="KW-1185">Reference proteome</keyword>
<dbReference type="STRING" id="7266.A0A3B0JE52"/>
<accession>A0A3B0JE52</accession>
<protein>
    <submittedName>
        <fullName evidence="1">Uncharacterized protein</fullName>
    </submittedName>
</protein>
<dbReference type="OrthoDB" id="5861309at2759"/>
<dbReference type="PANTHER" id="PTHR14540:SF2">
    <property type="entry name" value="INTEGRATOR COMPLEX SUBUNIT 15"/>
    <property type="match status" value="1"/>
</dbReference>
<dbReference type="AlphaFoldDB" id="A0A3B0JE52"/>
<name>A0A3B0JE52_DROGU</name>
<sequence length="239" mass="26218">MSAPVESNSSDKANKMDLQLNVENFPKCAVDTLDHIATLLAAGNNQNLVMQIIAKYIFLVQNKPSDRLNLLKELQLAIALVEGFLKPGRNRFASCNAIFMSLFGCHLTPERAQLLGKVLESLEMLGPVAPLLISAGLWPGRLRLVSLSKTNSQLHLFLLKTLQKYCTSGQISILNIQAFMQNFCARTTATGGDPKTNTFHQKCMERLAQAIRIAMYCKCIIATGAVAHTQAQECGHSSL</sequence>
<evidence type="ECO:0000313" key="2">
    <source>
        <dbReference type="Proteomes" id="UP000268350"/>
    </source>
</evidence>
<dbReference type="Proteomes" id="UP000268350">
    <property type="component" value="Unassembled WGS sequence"/>
</dbReference>
<dbReference type="EMBL" id="OUUW01000003">
    <property type="protein sequence ID" value="SPP78442.1"/>
    <property type="molecule type" value="Genomic_DNA"/>
</dbReference>